<reference evidence="2" key="1">
    <citation type="submission" date="2023-10" db="EMBL/GenBank/DDBJ databases">
        <authorList>
            <person name="Chen Y."/>
            <person name="Shah S."/>
            <person name="Dougan E. K."/>
            <person name="Thang M."/>
            <person name="Chan C."/>
        </authorList>
    </citation>
    <scope>NUCLEOTIDE SEQUENCE [LARGE SCALE GENOMIC DNA]</scope>
</reference>
<dbReference type="Proteomes" id="UP001189429">
    <property type="component" value="Unassembled WGS sequence"/>
</dbReference>
<organism evidence="2 3">
    <name type="scientific">Prorocentrum cordatum</name>
    <dbReference type="NCBI Taxonomy" id="2364126"/>
    <lineage>
        <taxon>Eukaryota</taxon>
        <taxon>Sar</taxon>
        <taxon>Alveolata</taxon>
        <taxon>Dinophyceae</taxon>
        <taxon>Prorocentrales</taxon>
        <taxon>Prorocentraceae</taxon>
        <taxon>Prorocentrum</taxon>
    </lineage>
</organism>
<sequence>PASPLGSGPRRGRQGEALQGRAAMPPKGVAKVPFEHRVLARLLLKQEVTFDTVEEEVKLKAVQKVHGICLDERGRALGVALVRLRARFDALQAAGVSDKNEAALRALKEYQADELARRPAV</sequence>
<evidence type="ECO:0000313" key="2">
    <source>
        <dbReference type="EMBL" id="CAK0819979.1"/>
    </source>
</evidence>
<comment type="caution">
    <text evidence="2">The sequence shown here is derived from an EMBL/GenBank/DDBJ whole genome shotgun (WGS) entry which is preliminary data.</text>
</comment>
<evidence type="ECO:0000313" key="3">
    <source>
        <dbReference type="Proteomes" id="UP001189429"/>
    </source>
</evidence>
<dbReference type="EMBL" id="CAUYUJ010007224">
    <property type="protein sequence ID" value="CAK0819979.1"/>
    <property type="molecule type" value="Genomic_DNA"/>
</dbReference>
<name>A0ABN9RLF4_9DINO</name>
<evidence type="ECO:0000256" key="1">
    <source>
        <dbReference type="SAM" id="MobiDB-lite"/>
    </source>
</evidence>
<keyword evidence="3" id="KW-1185">Reference proteome</keyword>
<protein>
    <submittedName>
        <fullName evidence="2">Uncharacterized protein</fullName>
    </submittedName>
</protein>
<feature type="region of interest" description="Disordered" evidence="1">
    <location>
        <begin position="1"/>
        <end position="24"/>
    </location>
</feature>
<gene>
    <name evidence="2" type="ORF">PCOR1329_LOCUS21813</name>
</gene>
<accession>A0ABN9RLF4</accession>
<feature type="non-terminal residue" evidence="2">
    <location>
        <position position="1"/>
    </location>
</feature>
<proteinExistence type="predicted"/>